<dbReference type="OrthoDB" id="8657476at2"/>
<organism evidence="5 6">
    <name type="scientific">Paenibacillus etheri</name>
    <dbReference type="NCBI Taxonomy" id="1306852"/>
    <lineage>
        <taxon>Bacteria</taxon>
        <taxon>Bacillati</taxon>
        <taxon>Bacillota</taxon>
        <taxon>Bacilli</taxon>
        <taxon>Bacillales</taxon>
        <taxon>Paenibacillaceae</taxon>
        <taxon>Paenibacillus</taxon>
    </lineage>
</organism>
<reference evidence="5 6" key="1">
    <citation type="journal article" date="2015" name="Int. Biodeterior. Biodegradation">
        <title>Physiological and genetic screening methods for the isolation of methyl tert-butyl ether-degrading bacteria for bioremediation purposes.</title>
        <authorList>
            <person name="Guisado I.M."/>
            <person name="Purswani J."/>
            <person name="Gonzalez Lopez J."/>
            <person name="Pozo C."/>
        </authorList>
    </citation>
    <scope>NUCLEOTIDE SEQUENCE [LARGE SCALE GENOMIC DNA]</scope>
    <source>
        <strain evidence="5 6">SH7</strain>
    </source>
</reference>
<protein>
    <submittedName>
        <fullName evidence="5">Cell wall assembly protein</fullName>
    </submittedName>
</protein>
<dbReference type="SMART" id="SM00860">
    <property type="entry name" value="SMI1_KNR4"/>
    <property type="match status" value="1"/>
</dbReference>
<gene>
    <name evidence="5" type="ORF">UQ64_28565</name>
</gene>
<accession>A0A0W1AS87</accession>
<keyword evidence="1" id="KW-0677">Repeat</keyword>
<feature type="domain" description="Knr4/Smi1-like" evidence="4">
    <location>
        <begin position="156"/>
        <end position="290"/>
    </location>
</feature>
<dbReference type="SUPFAM" id="SSF48452">
    <property type="entry name" value="TPR-like"/>
    <property type="match status" value="1"/>
</dbReference>
<evidence type="ECO:0000256" key="2">
    <source>
        <dbReference type="ARBA" id="ARBA00022803"/>
    </source>
</evidence>
<evidence type="ECO:0000256" key="3">
    <source>
        <dbReference type="PROSITE-ProRule" id="PRU00339"/>
    </source>
</evidence>
<sequence>MSDELLEKLDTWHEEDEFQEIVDAITEIPEEERDYVLTSHLGRALNNLGQYEEALEQYLSIEEEGKGDPLWHYRIGVSYYYLKRYDEALKAFTIADELEPDDEDTLEFLGWIKRKLAKKVAKKPMNKPAKKPVVAIDSTNFWDDSEYAFSEYISEPPTDALIASVEEELVFKLPKYYVEMMKLHNGGVPHNNQHPIPETGEFITISGILGIGRDKNKSLCGASGSRTVIENGRYPEVGVVICDCPSENEVIMLDYREFGNDGEPEVIHVDRDNKYKITRLADNFETFIGGLVK</sequence>
<name>A0A0W1AS87_9BACL</name>
<dbReference type="InterPro" id="IPR019734">
    <property type="entry name" value="TPR_rpt"/>
</dbReference>
<evidence type="ECO:0000259" key="4">
    <source>
        <dbReference type="SMART" id="SM00860"/>
    </source>
</evidence>
<dbReference type="AlphaFoldDB" id="A0A0W1AS87"/>
<feature type="repeat" description="TPR" evidence="3">
    <location>
        <begin position="69"/>
        <end position="102"/>
    </location>
</feature>
<evidence type="ECO:0000313" key="5">
    <source>
        <dbReference type="EMBL" id="KTD84115.1"/>
    </source>
</evidence>
<dbReference type="Gene3D" id="3.40.1580.10">
    <property type="entry name" value="SMI1/KNR4-like"/>
    <property type="match status" value="1"/>
</dbReference>
<dbReference type="SUPFAM" id="SSF160631">
    <property type="entry name" value="SMI1/KNR4-like"/>
    <property type="match status" value="1"/>
</dbReference>
<dbReference type="InterPro" id="IPR037883">
    <property type="entry name" value="Knr4/Smi1-like_sf"/>
</dbReference>
<dbReference type="InterPro" id="IPR011990">
    <property type="entry name" value="TPR-like_helical_dom_sf"/>
</dbReference>
<dbReference type="InterPro" id="IPR013105">
    <property type="entry name" value="TPR_2"/>
</dbReference>
<dbReference type="Pfam" id="PF07719">
    <property type="entry name" value="TPR_2"/>
    <property type="match status" value="1"/>
</dbReference>
<dbReference type="Proteomes" id="UP000054709">
    <property type="component" value="Unassembled WGS sequence"/>
</dbReference>
<keyword evidence="6" id="KW-1185">Reference proteome</keyword>
<dbReference type="Pfam" id="PF09346">
    <property type="entry name" value="SMI1_KNR4"/>
    <property type="match status" value="1"/>
</dbReference>
<dbReference type="PROSITE" id="PS50005">
    <property type="entry name" value="TPR"/>
    <property type="match status" value="1"/>
</dbReference>
<keyword evidence="2 3" id="KW-0802">TPR repeat</keyword>
<proteinExistence type="predicted"/>
<dbReference type="RefSeq" id="WP_060626186.1">
    <property type="nucleotide sequence ID" value="NZ_LCZJ02000037.1"/>
</dbReference>
<dbReference type="InterPro" id="IPR018958">
    <property type="entry name" value="Knr4/Smi1-like_dom"/>
</dbReference>
<dbReference type="SMART" id="SM00028">
    <property type="entry name" value="TPR"/>
    <property type="match status" value="2"/>
</dbReference>
<evidence type="ECO:0000313" key="6">
    <source>
        <dbReference type="Proteomes" id="UP000054709"/>
    </source>
</evidence>
<dbReference type="Gene3D" id="1.25.40.10">
    <property type="entry name" value="Tetratricopeptide repeat domain"/>
    <property type="match status" value="1"/>
</dbReference>
<evidence type="ECO:0000256" key="1">
    <source>
        <dbReference type="ARBA" id="ARBA00022737"/>
    </source>
</evidence>
<dbReference type="EMBL" id="LCZJ02000037">
    <property type="protein sequence ID" value="KTD84115.1"/>
    <property type="molecule type" value="Genomic_DNA"/>
</dbReference>
<comment type="caution">
    <text evidence="5">The sequence shown here is derived from an EMBL/GenBank/DDBJ whole genome shotgun (WGS) entry which is preliminary data.</text>
</comment>